<gene>
    <name evidence="2" type="ORF">IC617_08430</name>
</gene>
<dbReference type="SMART" id="SM00953">
    <property type="entry name" value="RES"/>
    <property type="match status" value="1"/>
</dbReference>
<evidence type="ECO:0000313" key="3">
    <source>
        <dbReference type="Proteomes" id="UP000638014"/>
    </source>
</evidence>
<dbReference type="InterPro" id="IPR014914">
    <property type="entry name" value="RES_dom"/>
</dbReference>
<dbReference type="Pfam" id="PF08808">
    <property type="entry name" value="RES"/>
    <property type="match status" value="1"/>
</dbReference>
<comment type="caution">
    <text evidence="2">The sequence shown here is derived from an EMBL/GenBank/DDBJ whole genome shotgun (WGS) entry which is preliminary data.</text>
</comment>
<protein>
    <submittedName>
        <fullName evidence="2">RES family NAD+ phosphorylase</fullName>
    </submittedName>
</protein>
<evidence type="ECO:0000313" key="2">
    <source>
        <dbReference type="EMBL" id="MBD1389451.1"/>
    </source>
</evidence>
<accession>A0A8J6QQK4</accession>
<dbReference type="RefSeq" id="WP_191144558.1">
    <property type="nucleotide sequence ID" value="NZ_JACXAF010000009.1"/>
</dbReference>
<dbReference type="AlphaFoldDB" id="A0A8J6QQK4"/>
<dbReference type="Proteomes" id="UP000638014">
    <property type="component" value="Unassembled WGS sequence"/>
</dbReference>
<organism evidence="2 3">
    <name type="scientific">Neiella litorisoli</name>
    <dbReference type="NCBI Taxonomy" id="2771431"/>
    <lineage>
        <taxon>Bacteria</taxon>
        <taxon>Pseudomonadati</taxon>
        <taxon>Pseudomonadota</taxon>
        <taxon>Gammaproteobacteria</taxon>
        <taxon>Alteromonadales</taxon>
        <taxon>Echinimonadaceae</taxon>
        <taxon>Neiella</taxon>
    </lineage>
</organism>
<evidence type="ECO:0000259" key="1">
    <source>
        <dbReference type="SMART" id="SM00953"/>
    </source>
</evidence>
<proteinExistence type="predicted"/>
<keyword evidence="3" id="KW-1185">Reference proteome</keyword>
<dbReference type="EMBL" id="JACXAF010000009">
    <property type="protein sequence ID" value="MBD1389451.1"/>
    <property type="molecule type" value="Genomic_DNA"/>
</dbReference>
<feature type="domain" description="RES" evidence="1">
    <location>
        <begin position="66"/>
        <end position="201"/>
    </location>
</feature>
<sequence length="243" mass="27329">MIFPAIDQEPLNGTLWRIVESQESAATLSISDNLAEQAVLEELLEQRSKPPYPDDYNRYSYLLSTPFRYPPLDYGSRFGSTTEASLFYGSAKPNTVLAECAYYRLSFWDDMETPPPNPIVTQHSLFTADYATEHGANLTIASAEHRALISHASDYSFSQALGSHLRDAGVKLLQFYSARCPDQGMNIALFDPSPFTCSSPTSKQEWLCELTGDTVFFKRVQYLDSHAFLRDQFIVEGELPRPA</sequence>
<reference evidence="2" key="1">
    <citation type="submission" date="2020-09" db="EMBL/GenBank/DDBJ databases">
        <title>A novel bacterium of genus Neiella, isolated from South China Sea.</title>
        <authorList>
            <person name="Huang H."/>
            <person name="Mo K."/>
            <person name="Hu Y."/>
        </authorList>
    </citation>
    <scope>NUCLEOTIDE SEQUENCE</scope>
    <source>
        <strain evidence="2">HB171785</strain>
    </source>
</reference>
<name>A0A8J6QQK4_9GAMM</name>